<feature type="domain" description="THIF-type NAD/FAD binding fold" evidence="1">
    <location>
        <begin position="7"/>
        <end position="245"/>
    </location>
</feature>
<evidence type="ECO:0000313" key="3">
    <source>
        <dbReference type="Proteomes" id="UP000235598"/>
    </source>
</evidence>
<dbReference type="Proteomes" id="UP000235598">
    <property type="component" value="Unassembled WGS sequence"/>
</dbReference>
<dbReference type="InterPro" id="IPR035985">
    <property type="entry name" value="Ubiquitin-activating_enz"/>
</dbReference>
<dbReference type="RefSeq" id="WP_102238628.1">
    <property type="nucleotide sequence ID" value="NZ_PNHK01000002.1"/>
</dbReference>
<comment type="caution">
    <text evidence="2">The sequence shown here is derived from an EMBL/GenBank/DDBJ whole genome shotgun (WGS) entry which is preliminary data.</text>
</comment>
<dbReference type="SUPFAM" id="SSF69572">
    <property type="entry name" value="Activating enzymes of the ubiquitin-like proteins"/>
    <property type="match status" value="1"/>
</dbReference>
<accession>A0A2N6VND7</accession>
<dbReference type="GO" id="GO:0008641">
    <property type="term" value="F:ubiquitin-like modifier activating enzyme activity"/>
    <property type="evidence" value="ECO:0007669"/>
    <property type="project" value="InterPro"/>
</dbReference>
<dbReference type="PANTHER" id="PTHR43267:SF1">
    <property type="entry name" value="TRNA THREONYLCARBAMOYLADENOSINE DEHYDRATASE"/>
    <property type="match status" value="1"/>
</dbReference>
<organism evidence="2 3">
    <name type="scientific">Brevibacterium paucivorans</name>
    <dbReference type="NCBI Taxonomy" id="170994"/>
    <lineage>
        <taxon>Bacteria</taxon>
        <taxon>Bacillati</taxon>
        <taxon>Actinomycetota</taxon>
        <taxon>Actinomycetes</taxon>
        <taxon>Micrococcales</taxon>
        <taxon>Brevibacteriaceae</taxon>
        <taxon>Brevibacterium</taxon>
    </lineage>
</organism>
<name>A0A2N6VND7_9MICO</name>
<dbReference type="OrthoDB" id="9804286at2"/>
<dbReference type="Gene3D" id="3.40.50.720">
    <property type="entry name" value="NAD(P)-binding Rossmann-like Domain"/>
    <property type="match status" value="1"/>
</dbReference>
<dbReference type="GO" id="GO:0061503">
    <property type="term" value="F:tRNA threonylcarbamoyladenosine dehydratase"/>
    <property type="evidence" value="ECO:0007669"/>
    <property type="project" value="TreeGrafter"/>
</dbReference>
<dbReference type="InterPro" id="IPR045886">
    <property type="entry name" value="ThiF/MoeB/HesA"/>
</dbReference>
<gene>
    <name evidence="2" type="ORF">CJ199_06255</name>
</gene>
<protein>
    <submittedName>
        <fullName evidence="2">tRNA threonylcarbamoyladenosine dehydratase</fullName>
    </submittedName>
</protein>
<dbReference type="CDD" id="cd00755">
    <property type="entry name" value="YgdL_like"/>
    <property type="match status" value="1"/>
</dbReference>
<reference evidence="2 3" key="1">
    <citation type="submission" date="2017-09" db="EMBL/GenBank/DDBJ databases">
        <title>Bacterial strain isolated from the female urinary microbiota.</title>
        <authorList>
            <person name="Thomas-White K."/>
            <person name="Kumar N."/>
            <person name="Forster S."/>
            <person name="Putonti C."/>
            <person name="Lawley T."/>
            <person name="Wolfe A.J."/>
        </authorList>
    </citation>
    <scope>NUCLEOTIDE SEQUENCE [LARGE SCALE GENOMIC DNA]</scope>
    <source>
        <strain evidence="2 3">UMB1301</strain>
    </source>
</reference>
<dbReference type="InterPro" id="IPR000594">
    <property type="entry name" value="ThiF_NAD_FAD-bd"/>
</dbReference>
<sequence length="259" mass="27982">MTHQRFARLKLILGDEGLEKLAGATVMVTGLGGVGSSCAEALARGGVGTLILIDRDVIEESNINRQALAFVSTVGKVKAQVMEAMVADINPDCTTYARNVSLNRENLGEVFAKLPRPDYVIDCIDDVTGKIEIAQWCAENRIHLVSSMGGGNKLDPSYLKFAKVNKTQYCPLAKAIRQVCIRRRIRGLEVLYSSEVPVSIEDKGSGTKAETVGTMSYFPPIMGQMLAGKVIRRLVGFEETPLAPRIGGPADDSQPPTES</sequence>
<dbReference type="AlphaFoldDB" id="A0A2N6VND7"/>
<dbReference type="EMBL" id="PNHK01000002">
    <property type="protein sequence ID" value="PMD05607.1"/>
    <property type="molecule type" value="Genomic_DNA"/>
</dbReference>
<dbReference type="GO" id="GO:0061504">
    <property type="term" value="P:cyclic threonylcarbamoyladenosine biosynthetic process"/>
    <property type="evidence" value="ECO:0007669"/>
    <property type="project" value="TreeGrafter"/>
</dbReference>
<dbReference type="Pfam" id="PF00899">
    <property type="entry name" value="ThiF"/>
    <property type="match status" value="1"/>
</dbReference>
<evidence type="ECO:0000313" key="2">
    <source>
        <dbReference type="EMBL" id="PMD05607.1"/>
    </source>
</evidence>
<proteinExistence type="predicted"/>
<dbReference type="PANTHER" id="PTHR43267">
    <property type="entry name" value="TRNA THREONYLCARBAMOYLADENOSINE DEHYDRATASE"/>
    <property type="match status" value="1"/>
</dbReference>
<evidence type="ECO:0000259" key="1">
    <source>
        <dbReference type="Pfam" id="PF00899"/>
    </source>
</evidence>